<evidence type="ECO:0000313" key="12">
    <source>
        <dbReference type="Proteomes" id="UP000318102"/>
    </source>
</evidence>
<evidence type="ECO:0000256" key="8">
    <source>
        <dbReference type="PROSITE-ProRule" id="PRU01091"/>
    </source>
</evidence>
<dbReference type="SMART" id="SM00448">
    <property type="entry name" value="REC"/>
    <property type="match status" value="1"/>
</dbReference>
<dbReference type="CDD" id="cd00383">
    <property type="entry name" value="trans_reg_C"/>
    <property type="match status" value="1"/>
</dbReference>
<evidence type="ECO:0000256" key="3">
    <source>
        <dbReference type="ARBA" id="ARBA00023012"/>
    </source>
</evidence>
<keyword evidence="3" id="KW-0902">Two-component regulatory system</keyword>
<dbReference type="FunFam" id="1.10.10.10:FF:000018">
    <property type="entry name" value="DNA-binding response regulator ResD"/>
    <property type="match status" value="1"/>
</dbReference>
<gene>
    <name evidence="11" type="ORF">FPZ44_17730</name>
</gene>
<evidence type="ECO:0000259" key="9">
    <source>
        <dbReference type="PROSITE" id="PS50110"/>
    </source>
</evidence>
<dbReference type="Gene3D" id="1.10.10.10">
    <property type="entry name" value="Winged helix-like DNA-binding domain superfamily/Winged helix DNA-binding domain"/>
    <property type="match status" value="1"/>
</dbReference>
<dbReference type="PANTHER" id="PTHR48111">
    <property type="entry name" value="REGULATOR OF RPOS"/>
    <property type="match status" value="1"/>
</dbReference>
<dbReference type="Pfam" id="PF00072">
    <property type="entry name" value="Response_reg"/>
    <property type="match status" value="1"/>
</dbReference>
<evidence type="ECO:0000259" key="10">
    <source>
        <dbReference type="PROSITE" id="PS51755"/>
    </source>
</evidence>
<dbReference type="GO" id="GO:0005829">
    <property type="term" value="C:cytosol"/>
    <property type="evidence" value="ECO:0007669"/>
    <property type="project" value="TreeGrafter"/>
</dbReference>
<dbReference type="GO" id="GO:0006355">
    <property type="term" value="P:regulation of DNA-templated transcription"/>
    <property type="evidence" value="ECO:0007669"/>
    <property type="project" value="InterPro"/>
</dbReference>
<comment type="caution">
    <text evidence="11">The sequence shown here is derived from an EMBL/GenBank/DDBJ whole genome shotgun (WGS) entry which is preliminary data.</text>
</comment>
<dbReference type="Gene3D" id="6.10.250.690">
    <property type="match status" value="1"/>
</dbReference>
<dbReference type="SMART" id="SM00862">
    <property type="entry name" value="Trans_reg_C"/>
    <property type="match status" value="1"/>
</dbReference>
<comment type="subcellular location">
    <subcellularLocation>
        <location evidence="1">Cytoplasm</location>
    </subcellularLocation>
</comment>
<dbReference type="Gene3D" id="3.40.50.2300">
    <property type="match status" value="1"/>
</dbReference>
<sequence length="237" mass="27043">MPHTILIVDDEPEIIEMLQLFLERESYTIVAANDGQEALQRLQEHTIDLAIVDIMMPRMDGLQLLTELRLTNKLPVILLSAKSEDSDKIVGLGLGADDFVAKPFNPLIVLARVQAQLRRTYTFNEEEALPSMPPTRVGELTLDHDSCSLLKRGQLISLSAIEYKLLHMLMSAPGRVFTKKQIFEQVWGEHYMADDNTIMVQMSRLRDKVEDTPRNPLYIKTVRGLGYRFAKRDELHA</sequence>
<dbReference type="CDD" id="cd17574">
    <property type="entry name" value="REC_OmpR"/>
    <property type="match status" value="1"/>
</dbReference>
<dbReference type="RefSeq" id="WP_144992263.1">
    <property type="nucleotide sequence ID" value="NZ_VNJK01000002.1"/>
</dbReference>
<evidence type="ECO:0000256" key="7">
    <source>
        <dbReference type="PROSITE-ProRule" id="PRU00169"/>
    </source>
</evidence>
<keyword evidence="5 8" id="KW-0238">DNA-binding</keyword>
<dbReference type="Proteomes" id="UP000318102">
    <property type="component" value="Unassembled WGS sequence"/>
</dbReference>
<keyword evidence="4" id="KW-0805">Transcription regulation</keyword>
<feature type="domain" description="OmpR/PhoB-type" evidence="10">
    <location>
        <begin position="132"/>
        <end position="231"/>
    </location>
</feature>
<dbReference type="PROSITE" id="PS50110">
    <property type="entry name" value="RESPONSE_REGULATORY"/>
    <property type="match status" value="1"/>
</dbReference>
<feature type="domain" description="Response regulatory" evidence="9">
    <location>
        <begin position="4"/>
        <end position="117"/>
    </location>
</feature>
<dbReference type="GO" id="GO:0000976">
    <property type="term" value="F:transcription cis-regulatory region binding"/>
    <property type="evidence" value="ECO:0007669"/>
    <property type="project" value="TreeGrafter"/>
</dbReference>
<accession>A0A559IPN6</accession>
<keyword evidence="12" id="KW-1185">Reference proteome</keyword>
<feature type="modified residue" description="4-aspartylphosphate" evidence="7">
    <location>
        <position position="53"/>
    </location>
</feature>
<dbReference type="GO" id="GO:0000156">
    <property type="term" value="F:phosphorelay response regulator activity"/>
    <property type="evidence" value="ECO:0007669"/>
    <property type="project" value="TreeGrafter"/>
</dbReference>
<dbReference type="PROSITE" id="PS51755">
    <property type="entry name" value="OMPR_PHOB"/>
    <property type="match status" value="1"/>
</dbReference>
<dbReference type="OrthoDB" id="9790442at2"/>
<evidence type="ECO:0000256" key="2">
    <source>
        <dbReference type="ARBA" id="ARBA00022553"/>
    </source>
</evidence>
<evidence type="ECO:0000256" key="1">
    <source>
        <dbReference type="ARBA" id="ARBA00004496"/>
    </source>
</evidence>
<dbReference type="PANTHER" id="PTHR48111:SF40">
    <property type="entry name" value="PHOSPHATE REGULON TRANSCRIPTIONAL REGULATORY PROTEIN PHOB"/>
    <property type="match status" value="1"/>
</dbReference>
<dbReference type="GO" id="GO:0032993">
    <property type="term" value="C:protein-DNA complex"/>
    <property type="evidence" value="ECO:0007669"/>
    <property type="project" value="TreeGrafter"/>
</dbReference>
<feature type="DNA-binding region" description="OmpR/PhoB-type" evidence="8">
    <location>
        <begin position="132"/>
        <end position="231"/>
    </location>
</feature>
<keyword evidence="2 7" id="KW-0597">Phosphoprotein</keyword>
<organism evidence="11 12">
    <name type="scientific">Paenibacillus agilis</name>
    <dbReference type="NCBI Taxonomy" id="3020863"/>
    <lineage>
        <taxon>Bacteria</taxon>
        <taxon>Bacillati</taxon>
        <taxon>Bacillota</taxon>
        <taxon>Bacilli</taxon>
        <taxon>Bacillales</taxon>
        <taxon>Paenibacillaceae</taxon>
        <taxon>Paenibacillus</taxon>
    </lineage>
</organism>
<keyword evidence="6" id="KW-0804">Transcription</keyword>
<name>A0A559IPN6_9BACL</name>
<evidence type="ECO:0000313" key="11">
    <source>
        <dbReference type="EMBL" id="TVX89612.1"/>
    </source>
</evidence>
<dbReference type="InterPro" id="IPR036388">
    <property type="entry name" value="WH-like_DNA-bd_sf"/>
</dbReference>
<dbReference type="SUPFAM" id="SSF52172">
    <property type="entry name" value="CheY-like"/>
    <property type="match status" value="1"/>
</dbReference>
<dbReference type="InterPro" id="IPR011006">
    <property type="entry name" value="CheY-like_superfamily"/>
</dbReference>
<proteinExistence type="predicted"/>
<protein>
    <submittedName>
        <fullName evidence="11">Response regulator transcription factor</fullName>
    </submittedName>
</protein>
<dbReference type="AlphaFoldDB" id="A0A559IPN6"/>
<evidence type="ECO:0000256" key="5">
    <source>
        <dbReference type="ARBA" id="ARBA00023125"/>
    </source>
</evidence>
<dbReference type="InterPro" id="IPR039420">
    <property type="entry name" value="WalR-like"/>
</dbReference>
<dbReference type="InterPro" id="IPR001789">
    <property type="entry name" value="Sig_transdc_resp-reg_receiver"/>
</dbReference>
<dbReference type="FunFam" id="3.40.50.2300:FF:000001">
    <property type="entry name" value="DNA-binding response regulator PhoB"/>
    <property type="match status" value="1"/>
</dbReference>
<dbReference type="InterPro" id="IPR001867">
    <property type="entry name" value="OmpR/PhoB-type_DNA-bd"/>
</dbReference>
<dbReference type="Pfam" id="PF00486">
    <property type="entry name" value="Trans_reg_C"/>
    <property type="match status" value="1"/>
</dbReference>
<evidence type="ECO:0000256" key="6">
    <source>
        <dbReference type="ARBA" id="ARBA00023163"/>
    </source>
</evidence>
<dbReference type="EMBL" id="VNJK01000002">
    <property type="protein sequence ID" value="TVX89612.1"/>
    <property type="molecule type" value="Genomic_DNA"/>
</dbReference>
<reference evidence="11 12" key="1">
    <citation type="submission" date="2019-07" db="EMBL/GenBank/DDBJ databases">
        <authorList>
            <person name="Kim J."/>
        </authorList>
    </citation>
    <scope>NUCLEOTIDE SEQUENCE [LARGE SCALE GENOMIC DNA]</scope>
    <source>
        <strain evidence="11 12">N4</strain>
    </source>
</reference>
<evidence type="ECO:0000256" key="4">
    <source>
        <dbReference type="ARBA" id="ARBA00023015"/>
    </source>
</evidence>